<sequence>MSEDNRSDQNRLGNYLKDRRSRLDAASLGYPPSRRRTPGLRREEVALRANVSTTWYTWLEQGREGAPSSEVLERLARALVLSEIEREYLFLLAQNRPPALQHPPESTVSPQLQRLLDAMETIPAFIKTADWTVVAWNRAAITVLADYSAMPLKQRNVLRMVFLNTEKRRLMPEWENIAGFLVANFRAETARAGMSDTARLLIDELSAASPEFQALWLDQNVRNHGEGTKKIQHPEVGIIALDYSSFAVDGNPNLSMVVYNPATEHDKANVLALLKRSSGQNLAYDTVDREVYK</sequence>
<dbReference type="InterPro" id="IPR001387">
    <property type="entry name" value="Cro/C1-type_HTH"/>
</dbReference>
<name>A0AB39VXQ9_9GAMM</name>
<dbReference type="AlphaFoldDB" id="A0AB39VXQ9"/>
<dbReference type="Gene3D" id="3.30.450.180">
    <property type="match status" value="1"/>
</dbReference>
<dbReference type="Pfam" id="PF13560">
    <property type="entry name" value="HTH_31"/>
    <property type="match status" value="1"/>
</dbReference>
<dbReference type="GO" id="GO:0003677">
    <property type="term" value="F:DNA binding"/>
    <property type="evidence" value="ECO:0007669"/>
    <property type="project" value="InterPro"/>
</dbReference>
<dbReference type="SMART" id="SM00530">
    <property type="entry name" value="HTH_XRE"/>
    <property type="match status" value="1"/>
</dbReference>
<evidence type="ECO:0000259" key="1">
    <source>
        <dbReference type="SMART" id="SM00530"/>
    </source>
</evidence>
<dbReference type="EMBL" id="CP165628">
    <property type="protein sequence ID" value="XDU74680.1"/>
    <property type="molecule type" value="Genomic_DNA"/>
</dbReference>
<gene>
    <name evidence="2" type="ORF">AB3G37_11620</name>
</gene>
<feature type="domain" description="HTH cro/C1-type" evidence="1">
    <location>
        <begin position="15"/>
        <end position="86"/>
    </location>
</feature>
<dbReference type="Gene3D" id="1.10.260.40">
    <property type="entry name" value="lambda repressor-like DNA-binding domains"/>
    <property type="match status" value="1"/>
</dbReference>
<accession>A0AB39VXQ9</accession>
<dbReference type="RefSeq" id="WP_369790794.1">
    <property type="nucleotide sequence ID" value="NZ_CP165628.1"/>
</dbReference>
<organism evidence="2">
    <name type="scientific">Rouxiella sp. WC2420</name>
    <dbReference type="NCBI Taxonomy" id="3234145"/>
    <lineage>
        <taxon>Bacteria</taxon>
        <taxon>Pseudomonadati</taxon>
        <taxon>Pseudomonadota</taxon>
        <taxon>Gammaproteobacteria</taxon>
        <taxon>Enterobacterales</taxon>
        <taxon>Yersiniaceae</taxon>
        <taxon>Rouxiella</taxon>
    </lineage>
</organism>
<proteinExistence type="predicted"/>
<dbReference type="Pfam" id="PF17765">
    <property type="entry name" value="MLTR_LBD"/>
    <property type="match status" value="1"/>
</dbReference>
<protein>
    <submittedName>
        <fullName evidence="2">Helix-turn-helix transcriptional regulator</fullName>
    </submittedName>
</protein>
<dbReference type="SUPFAM" id="SSF47413">
    <property type="entry name" value="lambda repressor-like DNA-binding domains"/>
    <property type="match status" value="1"/>
</dbReference>
<dbReference type="PANTHER" id="PTHR35010:SF2">
    <property type="entry name" value="BLL4672 PROTEIN"/>
    <property type="match status" value="1"/>
</dbReference>
<reference evidence="2" key="1">
    <citation type="submission" date="2024-07" db="EMBL/GenBank/DDBJ databases">
        <authorList>
            <person name="Biller S.J."/>
        </authorList>
    </citation>
    <scope>NUCLEOTIDE SEQUENCE</scope>
    <source>
        <strain evidence="2">WC2420</strain>
    </source>
</reference>
<dbReference type="CDD" id="cd00093">
    <property type="entry name" value="HTH_XRE"/>
    <property type="match status" value="1"/>
</dbReference>
<evidence type="ECO:0000313" key="2">
    <source>
        <dbReference type="EMBL" id="XDU74680.1"/>
    </source>
</evidence>
<dbReference type="InterPro" id="IPR041413">
    <property type="entry name" value="MLTR_LBD"/>
</dbReference>
<dbReference type="PANTHER" id="PTHR35010">
    <property type="entry name" value="BLL4672 PROTEIN-RELATED"/>
    <property type="match status" value="1"/>
</dbReference>
<dbReference type="InterPro" id="IPR010982">
    <property type="entry name" value="Lambda_DNA-bd_dom_sf"/>
</dbReference>